<evidence type="ECO:0000313" key="3">
    <source>
        <dbReference type="Proteomes" id="UP000680045"/>
    </source>
</evidence>
<dbReference type="Proteomes" id="UP000680045">
    <property type="component" value="Unassembled WGS sequence"/>
</dbReference>
<dbReference type="Proteomes" id="UP001178275">
    <property type="component" value="Unassembled WGS sequence"/>
</dbReference>
<reference evidence="1" key="1">
    <citation type="submission" date="2021-04" db="EMBL/GenBank/DDBJ databases">
        <title>Whole genome sequencing of Enterococci isolates from hospitalized patients.</title>
        <authorList>
            <person name="Ogoti B.M."/>
            <person name="Onyambu F.G."/>
        </authorList>
    </citation>
    <scope>NUCLEOTIDE SEQUENCE</scope>
    <source>
        <strain evidence="1">242</strain>
    </source>
</reference>
<dbReference type="EMBL" id="JAUUTW010000015">
    <property type="protein sequence ID" value="MDP1452427.1"/>
    <property type="molecule type" value="Genomic_DNA"/>
</dbReference>
<gene>
    <name evidence="1" type="ORF">KEH51_03280</name>
    <name evidence="2" type="ORF">Q8G36_15310</name>
</gene>
<evidence type="ECO:0000313" key="2">
    <source>
        <dbReference type="EMBL" id="MDP1452427.1"/>
    </source>
</evidence>
<dbReference type="GeneID" id="72370115"/>
<protein>
    <submittedName>
        <fullName evidence="1">Uncharacterized protein</fullName>
    </submittedName>
</protein>
<organism evidence="1 3">
    <name type="scientific">Peribacillus frigoritolerans</name>
    <dbReference type="NCBI Taxonomy" id="450367"/>
    <lineage>
        <taxon>Bacteria</taxon>
        <taxon>Bacillati</taxon>
        <taxon>Bacillota</taxon>
        <taxon>Bacilli</taxon>
        <taxon>Bacillales</taxon>
        <taxon>Bacillaceae</taxon>
        <taxon>Peribacillus</taxon>
    </lineage>
</organism>
<dbReference type="AlphaFoldDB" id="A0A941J9S9"/>
<accession>A0A941J9S9</accession>
<name>A0A941J9S9_9BACI</name>
<comment type="caution">
    <text evidence="1">The sequence shown here is derived from an EMBL/GenBank/DDBJ whole genome shotgun (WGS) entry which is preliminary data.</text>
</comment>
<proteinExistence type="predicted"/>
<dbReference type="RefSeq" id="WP_164855101.1">
    <property type="nucleotide sequence ID" value="NZ_BAAAIW010000001.1"/>
</dbReference>
<reference evidence="2" key="2">
    <citation type="submission" date="2023-07" db="EMBL/GenBank/DDBJ databases">
        <title>Murine gut Bacillus species.</title>
        <authorList>
            <person name="Gutman E."/>
            <person name="Hashuel R."/>
            <person name="Litvak Y."/>
        </authorList>
    </citation>
    <scope>NUCLEOTIDE SEQUENCE</scope>
    <source>
        <strain evidence="2">RU293</strain>
    </source>
</reference>
<evidence type="ECO:0000313" key="1">
    <source>
        <dbReference type="EMBL" id="MBR8644069.1"/>
    </source>
</evidence>
<sequence>MPYYYSEEVKWLLVEQSDEKVELLYDSNPNTFELPLIGPRPPYYYNPRYVPYYPVI</sequence>
<dbReference type="EMBL" id="JAGTPW010000004">
    <property type="protein sequence ID" value="MBR8644069.1"/>
    <property type="molecule type" value="Genomic_DNA"/>
</dbReference>